<evidence type="ECO:0000313" key="1">
    <source>
        <dbReference type="EnsemblPlants" id="Bo1g121580.1"/>
    </source>
</evidence>
<name>A0A0D3ACV9_BRAOL</name>
<accession>A0A0D3ACV9</accession>
<proteinExistence type="predicted"/>
<keyword evidence="2" id="KW-1185">Reference proteome</keyword>
<protein>
    <submittedName>
        <fullName evidence="1">Uncharacterized protein</fullName>
    </submittedName>
</protein>
<organism evidence="1 2">
    <name type="scientific">Brassica oleracea var. oleracea</name>
    <dbReference type="NCBI Taxonomy" id="109376"/>
    <lineage>
        <taxon>Eukaryota</taxon>
        <taxon>Viridiplantae</taxon>
        <taxon>Streptophyta</taxon>
        <taxon>Embryophyta</taxon>
        <taxon>Tracheophyta</taxon>
        <taxon>Spermatophyta</taxon>
        <taxon>Magnoliopsida</taxon>
        <taxon>eudicotyledons</taxon>
        <taxon>Gunneridae</taxon>
        <taxon>Pentapetalae</taxon>
        <taxon>rosids</taxon>
        <taxon>malvids</taxon>
        <taxon>Brassicales</taxon>
        <taxon>Brassicaceae</taxon>
        <taxon>Brassiceae</taxon>
        <taxon>Brassica</taxon>
    </lineage>
</organism>
<dbReference type="HOGENOM" id="CLU_2944931_0_0_1"/>
<dbReference type="AlphaFoldDB" id="A0A0D3ACV9"/>
<dbReference type="Gramene" id="Bo1g121580.1">
    <property type="protein sequence ID" value="Bo1g121580.1"/>
    <property type="gene ID" value="Bo1g121580"/>
</dbReference>
<sequence length="60" mass="7403">MMYSMFHFGYSKWSVIPSDERELWLRQFAQEFNWHSDLTETVRKKFNEKAMDSYTKQMNA</sequence>
<reference evidence="1" key="2">
    <citation type="submission" date="2015-03" db="UniProtKB">
        <authorList>
            <consortium name="EnsemblPlants"/>
        </authorList>
    </citation>
    <scope>IDENTIFICATION</scope>
</reference>
<reference evidence="1 2" key="1">
    <citation type="journal article" date="2014" name="Genome Biol.">
        <title>Transcriptome and methylome profiling reveals relics of genome dominance in the mesopolyploid Brassica oleracea.</title>
        <authorList>
            <person name="Parkin I.A."/>
            <person name="Koh C."/>
            <person name="Tang H."/>
            <person name="Robinson S.J."/>
            <person name="Kagale S."/>
            <person name="Clarke W.E."/>
            <person name="Town C.D."/>
            <person name="Nixon J."/>
            <person name="Krishnakumar V."/>
            <person name="Bidwell S.L."/>
            <person name="Denoeud F."/>
            <person name="Belcram H."/>
            <person name="Links M.G."/>
            <person name="Just J."/>
            <person name="Clarke C."/>
            <person name="Bender T."/>
            <person name="Huebert T."/>
            <person name="Mason A.S."/>
            <person name="Pires J.C."/>
            <person name="Barker G."/>
            <person name="Moore J."/>
            <person name="Walley P.G."/>
            <person name="Manoli S."/>
            <person name="Batley J."/>
            <person name="Edwards D."/>
            <person name="Nelson M.N."/>
            <person name="Wang X."/>
            <person name="Paterson A.H."/>
            <person name="King G."/>
            <person name="Bancroft I."/>
            <person name="Chalhoub B."/>
            <person name="Sharpe A.G."/>
        </authorList>
    </citation>
    <scope>NUCLEOTIDE SEQUENCE</scope>
    <source>
        <strain evidence="1 2">cv. TO1000</strain>
    </source>
</reference>
<dbReference type="Proteomes" id="UP000032141">
    <property type="component" value="Chromosome C1"/>
</dbReference>
<evidence type="ECO:0000313" key="2">
    <source>
        <dbReference type="Proteomes" id="UP000032141"/>
    </source>
</evidence>
<dbReference type="EnsemblPlants" id="Bo1g121580.1">
    <property type="protein sequence ID" value="Bo1g121580.1"/>
    <property type="gene ID" value="Bo1g121580"/>
</dbReference>